<dbReference type="GO" id="GO:0042765">
    <property type="term" value="C:GPI-anchor transamidase complex"/>
    <property type="evidence" value="ECO:0007669"/>
    <property type="project" value="InterPro"/>
</dbReference>
<dbReference type="Pfam" id="PF06728">
    <property type="entry name" value="PIG-U"/>
    <property type="match status" value="1"/>
</dbReference>
<dbReference type="PANTHER" id="PTHR13121:SF0">
    <property type="entry name" value="PHOSPHATIDYLINOSITOL GLYCAN ANCHOR BIOSYNTHESIS CLASS U PROTEIN"/>
    <property type="match status" value="1"/>
</dbReference>
<dbReference type="PANTHER" id="PTHR13121">
    <property type="entry name" value="GPI TRANSAMIDASE COMPONENT PIG-U"/>
    <property type="match status" value="1"/>
</dbReference>
<organism evidence="11 12">
    <name type="scientific">Cronartium quercuum f. sp. fusiforme G11</name>
    <dbReference type="NCBI Taxonomy" id="708437"/>
    <lineage>
        <taxon>Eukaryota</taxon>
        <taxon>Fungi</taxon>
        <taxon>Dikarya</taxon>
        <taxon>Basidiomycota</taxon>
        <taxon>Pucciniomycotina</taxon>
        <taxon>Pucciniomycetes</taxon>
        <taxon>Pucciniales</taxon>
        <taxon>Coleosporiaceae</taxon>
        <taxon>Cronartium</taxon>
    </lineage>
</organism>
<comment type="similarity">
    <text evidence="3">Belongs to the PIGU family.</text>
</comment>
<dbReference type="OrthoDB" id="549017at2759"/>
<evidence type="ECO:0000256" key="4">
    <source>
        <dbReference type="ARBA" id="ARBA00022502"/>
    </source>
</evidence>
<evidence type="ECO:0000256" key="7">
    <source>
        <dbReference type="ARBA" id="ARBA00022989"/>
    </source>
</evidence>
<keyword evidence="5 9" id="KW-0812">Transmembrane</keyword>
<gene>
    <name evidence="11" type="ORF">CROQUDRAFT_61628</name>
</gene>
<feature type="signal peptide" evidence="10">
    <location>
        <begin position="1"/>
        <end position="22"/>
    </location>
</feature>
<keyword evidence="6" id="KW-0256">Endoplasmic reticulum</keyword>
<comment type="caution">
    <text evidence="11">The sequence shown here is derived from an EMBL/GenBank/DDBJ whole genome shotgun (WGS) entry which is preliminary data.</text>
</comment>
<evidence type="ECO:0000256" key="2">
    <source>
        <dbReference type="ARBA" id="ARBA00004687"/>
    </source>
</evidence>
<accession>A0A9P6NIA6</accession>
<evidence type="ECO:0000313" key="11">
    <source>
        <dbReference type="EMBL" id="KAG0147476.1"/>
    </source>
</evidence>
<dbReference type="EMBL" id="MU167247">
    <property type="protein sequence ID" value="KAG0147476.1"/>
    <property type="molecule type" value="Genomic_DNA"/>
</dbReference>
<sequence length="225" mass="25998">MNDRSIWITFAIWIIIKIGLETKNETTFIKSIINRPELVTPLTGWKELQEGLYLYKEGIDPYDGDIFNQSPLLLYLFSILNSPILISLVYSSIECWISFMLLKLFKSKLKKLSQMDSNLILKRDQWIFKSDYQIKDWQFITCYLFSPLNILTSISKSTIIFTNLSILLGLTAALEDQLVLSMFSLSIGTHLSVYPSLLIPSAISIICEKRPKSQLVSFLFFHLYT</sequence>
<keyword evidence="7 9" id="KW-1133">Transmembrane helix</keyword>
<protein>
    <submittedName>
        <fullName evidence="11">Uncharacterized protein</fullName>
    </submittedName>
</protein>
<keyword evidence="10" id="KW-0732">Signal</keyword>
<dbReference type="Proteomes" id="UP000886653">
    <property type="component" value="Unassembled WGS sequence"/>
</dbReference>
<evidence type="ECO:0000256" key="6">
    <source>
        <dbReference type="ARBA" id="ARBA00022824"/>
    </source>
</evidence>
<evidence type="ECO:0000256" key="8">
    <source>
        <dbReference type="ARBA" id="ARBA00023136"/>
    </source>
</evidence>
<dbReference type="InterPro" id="IPR009600">
    <property type="entry name" value="PIG-U"/>
</dbReference>
<evidence type="ECO:0000256" key="5">
    <source>
        <dbReference type="ARBA" id="ARBA00022692"/>
    </source>
</evidence>
<keyword evidence="4" id="KW-0337">GPI-anchor biosynthesis</keyword>
<feature type="transmembrane region" description="Helical" evidence="9">
    <location>
        <begin position="72"/>
        <end position="105"/>
    </location>
</feature>
<feature type="chain" id="PRO_5040502932" evidence="10">
    <location>
        <begin position="23"/>
        <end position="225"/>
    </location>
</feature>
<reference evidence="11" key="1">
    <citation type="submission" date="2013-11" db="EMBL/GenBank/DDBJ databases">
        <title>Genome sequence of the fusiform rust pathogen reveals effectors for host alternation and coevolution with pine.</title>
        <authorList>
            <consortium name="DOE Joint Genome Institute"/>
            <person name="Smith K."/>
            <person name="Pendleton A."/>
            <person name="Kubisiak T."/>
            <person name="Anderson C."/>
            <person name="Salamov A."/>
            <person name="Aerts A."/>
            <person name="Riley R."/>
            <person name="Clum A."/>
            <person name="Lindquist E."/>
            <person name="Ence D."/>
            <person name="Campbell M."/>
            <person name="Kronenberg Z."/>
            <person name="Feau N."/>
            <person name="Dhillon B."/>
            <person name="Hamelin R."/>
            <person name="Burleigh J."/>
            <person name="Smith J."/>
            <person name="Yandell M."/>
            <person name="Nelson C."/>
            <person name="Grigoriev I."/>
            <person name="Davis J."/>
        </authorList>
    </citation>
    <scope>NUCLEOTIDE SEQUENCE</scope>
    <source>
        <strain evidence="11">G11</strain>
    </source>
</reference>
<comment type="pathway">
    <text evidence="2">Glycolipid biosynthesis; glycosylphosphatidylinositol-anchor biosynthesis.</text>
</comment>
<dbReference type="AlphaFoldDB" id="A0A9P6NIA6"/>
<evidence type="ECO:0000256" key="1">
    <source>
        <dbReference type="ARBA" id="ARBA00004477"/>
    </source>
</evidence>
<evidence type="ECO:0000256" key="9">
    <source>
        <dbReference type="SAM" id="Phobius"/>
    </source>
</evidence>
<proteinExistence type="inferred from homology"/>
<keyword evidence="12" id="KW-1185">Reference proteome</keyword>
<comment type="subcellular location">
    <subcellularLocation>
        <location evidence="1">Endoplasmic reticulum membrane</location>
        <topology evidence="1">Multi-pass membrane protein</topology>
    </subcellularLocation>
</comment>
<evidence type="ECO:0000256" key="10">
    <source>
        <dbReference type="SAM" id="SignalP"/>
    </source>
</evidence>
<name>A0A9P6NIA6_9BASI</name>
<evidence type="ECO:0000313" key="12">
    <source>
        <dbReference type="Proteomes" id="UP000886653"/>
    </source>
</evidence>
<evidence type="ECO:0000256" key="3">
    <source>
        <dbReference type="ARBA" id="ARBA00010026"/>
    </source>
</evidence>
<keyword evidence="8 9" id="KW-0472">Membrane</keyword>
<dbReference type="GO" id="GO:0016255">
    <property type="term" value="P:attachment of GPI anchor to protein"/>
    <property type="evidence" value="ECO:0007669"/>
    <property type="project" value="InterPro"/>
</dbReference>
<dbReference type="GO" id="GO:0006506">
    <property type="term" value="P:GPI anchor biosynthetic process"/>
    <property type="evidence" value="ECO:0007669"/>
    <property type="project" value="UniProtKB-KW"/>
</dbReference>